<dbReference type="OrthoDB" id="10021397at2759"/>
<proteinExistence type="predicted"/>
<evidence type="ECO:0000256" key="4">
    <source>
        <dbReference type="ARBA" id="ARBA00023163"/>
    </source>
</evidence>
<protein>
    <recommendedName>
        <fullName evidence="8">Transcription factor domain-containing protein</fullName>
    </recommendedName>
</protein>
<dbReference type="PANTHER" id="PTHR31845">
    <property type="entry name" value="FINGER DOMAIN PROTEIN, PUTATIVE-RELATED"/>
    <property type="match status" value="1"/>
</dbReference>
<evidence type="ECO:0000256" key="1">
    <source>
        <dbReference type="ARBA" id="ARBA00004123"/>
    </source>
</evidence>
<dbReference type="GeneID" id="27341194"/>
<accession>A0A0D2BCP0</accession>
<evidence type="ECO:0008006" key="8">
    <source>
        <dbReference type="Google" id="ProtNLM"/>
    </source>
</evidence>
<sequence length="460" mass="52114">MDTNTPGYVQSLGVSLLDVIDAGTLETSSTTPTTDGTRASYEPSQAEAEEFLASFRTYKSRCFPFVHIPSTTTASHLKQERPFLWLCIMSIASKSTSQQRLLGSRIRHLIAQEVVVQLNRNMDLLLGILAFIGWATVQIHDKPFLSVFTQLAISLVSELGLARPVPKDSQMGLCGMPKLSRPTTPRTMEERRAVLGCFLSTSIVSSFLQKTDALRWTPHMEECLVILDEKKECPNDAILVQQVRLQLIVESRMPLERSLLDLQNLKTSLVSASHISDVVLLHLYGAELDVILSEFLHTNELTLEQWQSLDVALESIKSWFNVFFTIQPLAYLGLSHFIFLQLTRCIMILYRLKTLDDSTWAENHVWKTDEALQVLDRVLNNMEQVTFLGGFDNTDCPDGDVFTRTARMFRSLRPAWETKRNSVQSKSSPQYIDDLILPDLIGTDSFDIDWFTDLFLSPNQ</sequence>
<dbReference type="HOGENOM" id="CLU_006524_7_1_1"/>
<dbReference type="PANTHER" id="PTHR31845:SF32">
    <property type="entry name" value="MISCELLANEOUS ZN(II)2CYS6 TRANSCRIPTION FACTOR (EUROFUNG)-RELATED"/>
    <property type="match status" value="1"/>
</dbReference>
<keyword evidence="5" id="KW-0539">Nucleus</keyword>
<gene>
    <name evidence="6" type="ORF">PV07_02000</name>
</gene>
<comment type="subcellular location">
    <subcellularLocation>
        <location evidence="1">Nucleus</location>
    </subcellularLocation>
</comment>
<dbReference type="EMBL" id="KN847040">
    <property type="protein sequence ID" value="KIW35297.1"/>
    <property type="molecule type" value="Genomic_DNA"/>
</dbReference>
<evidence type="ECO:0000256" key="5">
    <source>
        <dbReference type="ARBA" id="ARBA00023242"/>
    </source>
</evidence>
<dbReference type="Proteomes" id="UP000054466">
    <property type="component" value="Unassembled WGS sequence"/>
</dbReference>
<dbReference type="AlphaFoldDB" id="A0A0D2BCP0"/>
<dbReference type="RefSeq" id="XP_016255513.1">
    <property type="nucleotide sequence ID" value="XM_016388585.1"/>
</dbReference>
<dbReference type="GO" id="GO:0000981">
    <property type="term" value="F:DNA-binding transcription factor activity, RNA polymerase II-specific"/>
    <property type="evidence" value="ECO:0007669"/>
    <property type="project" value="TreeGrafter"/>
</dbReference>
<keyword evidence="2" id="KW-0805">Transcription regulation</keyword>
<reference evidence="6 7" key="1">
    <citation type="submission" date="2015-01" db="EMBL/GenBank/DDBJ databases">
        <title>The Genome Sequence of Cladophialophora immunda CBS83496.</title>
        <authorList>
            <consortium name="The Broad Institute Genomics Platform"/>
            <person name="Cuomo C."/>
            <person name="de Hoog S."/>
            <person name="Gorbushina A."/>
            <person name="Stielow B."/>
            <person name="Teixiera M."/>
            <person name="Abouelleil A."/>
            <person name="Chapman S.B."/>
            <person name="Priest M."/>
            <person name="Young S.K."/>
            <person name="Wortman J."/>
            <person name="Nusbaum C."/>
            <person name="Birren B."/>
        </authorList>
    </citation>
    <scope>NUCLEOTIDE SEQUENCE [LARGE SCALE GENOMIC DNA]</scope>
    <source>
        <strain evidence="6 7">CBS 83496</strain>
    </source>
</reference>
<dbReference type="InterPro" id="IPR051089">
    <property type="entry name" value="prtT"/>
</dbReference>
<evidence type="ECO:0000256" key="2">
    <source>
        <dbReference type="ARBA" id="ARBA00023015"/>
    </source>
</evidence>
<keyword evidence="4" id="KW-0804">Transcription</keyword>
<dbReference type="VEuPathDB" id="FungiDB:PV07_02000"/>
<evidence type="ECO:0000256" key="3">
    <source>
        <dbReference type="ARBA" id="ARBA00023125"/>
    </source>
</evidence>
<name>A0A0D2BCP0_9EURO</name>
<dbReference type="GO" id="GO:0000976">
    <property type="term" value="F:transcription cis-regulatory region binding"/>
    <property type="evidence" value="ECO:0007669"/>
    <property type="project" value="TreeGrafter"/>
</dbReference>
<dbReference type="STRING" id="569365.A0A0D2BCP0"/>
<keyword evidence="3" id="KW-0238">DNA-binding</keyword>
<organism evidence="6 7">
    <name type="scientific">Cladophialophora immunda</name>
    <dbReference type="NCBI Taxonomy" id="569365"/>
    <lineage>
        <taxon>Eukaryota</taxon>
        <taxon>Fungi</taxon>
        <taxon>Dikarya</taxon>
        <taxon>Ascomycota</taxon>
        <taxon>Pezizomycotina</taxon>
        <taxon>Eurotiomycetes</taxon>
        <taxon>Chaetothyriomycetidae</taxon>
        <taxon>Chaetothyriales</taxon>
        <taxon>Herpotrichiellaceae</taxon>
        <taxon>Cladophialophora</taxon>
    </lineage>
</organism>
<evidence type="ECO:0000313" key="7">
    <source>
        <dbReference type="Proteomes" id="UP000054466"/>
    </source>
</evidence>
<evidence type="ECO:0000313" key="6">
    <source>
        <dbReference type="EMBL" id="KIW35297.1"/>
    </source>
</evidence>
<keyword evidence="7" id="KW-1185">Reference proteome</keyword>
<dbReference type="GO" id="GO:0005634">
    <property type="term" value="C:nucleus"/>
    <property type="evidence" value="ECO:0007669"/>
    <property type="project" value="UniProtKB-SubCell"/>
</dbReference>